<evidence type="ECO:0000313" key="3">
    <source>
        <dbReference type="Proteomes" id="UP000016464"/>
    </source>
</evidence>
<keyword evidence="1" id="KW-1133">Transmembrane helix</keyword>
<comment type="caution">
    <text evidence="2">The sequence shown here is derived from an EMBL/GenBank/DDBJ whole genome shotgun (WGS) entry which is preliminary data.</text>
</comment>
<feature type="transmembrane region" description="Helical" evidence="1">
    <location>
        <begin position="82"/>
        <end position="101"/>
    </location>
</feature>
<evidence type="ECO:0008006" key="4">
    <source>
        <dbReference type="Google" id="ProtNLM"/>
    </source>
</evidence>
<feature type="transmembrane region" description="Helical" evidence="1">
    <location>
        <begin position="20"/>
        <end position="37"/>
    </location>
</feature>
<dbReference type="Proteomes" id="UP000016464">
    <property type="component" value="Unassembled WGS sequence"/>
</dbReference>
<dbReference type="OrthoDB" id="2357422at2"/>
<organism evidence="2 3">
    <name type="scientific">Exiguobacterium chiriqhucha RW-2</name>
    <dbReference type="NCBI Taxonomy" id="1345023"/>
    <lineage>
        <taxon>Bacteria</taxon>
        <taxon>Bacillati</taxon>
        <taxon>Bacillota</taxon>
        <taxon>Bacilli</taxon>
        <taxon>Bacillales</taxon>
        <taxon>Bacillales Family XII. Incertae Sedis</taxon>
        <taxon>Exiguobacterium</taxon>
    </lineage>
</organism>
<keyword evidence="1" id="KW-0472">Membrane</keyword>
<keyword evidence="1" id="KW-0812">Transmembrane</keyword>
<dbReference type="EMBL" id="ATCL01000008">
    <property type="protein sequence ID" value="ERG68483.1"/>
    <property type="molecule type" value="Genomic_DNA"/>
</dbReference>
<sequence length="147" mass="16926">MAQSVRMEREREWKRRHTRIGYALLGVVILAFALMFFGRATWITVPLGLVGVALLVSDVAKYRMRRSFLFESAAQKMLRWQLGYDIVNTSVLIIMVGGLLIFSQDNIYWAFAVVIWGIIAEVVSRRLNRALQARDPILRALELEEAR</sequence>
<accession>U1LLN1</accession>
<dbReference type="PATRIC" id="fig|1345023.5.peg.141"/>
<reference evidence="2 3" key="1">
    <citation type="journal article" date="2013" name="Genome Announc.">
        <title>Draft Genome Sequence of Exiguobacterium pavilionensis Strain RW-2, with Wide Thermal, Salinity, and pH Tolerance, Isolated from Modern Freshwater Microbialites.</title>
        <authorList>
            <person name="White R.A.III."/>
            <person name="Grassa C.J."/>
            <person name="Suttle C.A."/>
        </authorList>
    </citation>
    <scope>NUCLEOTIDE SEQUENCE [LARGE SCALE GENOMIC DNA]</scope>
    <source>
        <strain evidence="2 3">RW-2</strain>
    </source>
</reference>
<gene>
    <name evidence="2" type="ORF">M467_14495</name>
</gene>
<evidence type="ECO:0000256" key="1">
    <source>
        <dbReference type="SAM" id="Phobius"/>
    </source>
</evidence>
<feature type="transmembrane region" description="Helical" evidence="1">
    <location>
        <begin position="107"/>
        <end position="124"/>
    </location>
</feature>
<dbReference type="RefSeq" id="WP_021065299.1">
    <property type="nucleotide sequence ID" value="NZ_ATCL01000008.1"/>
</dbReference>
<keyword evidence="3" id="KW-1185">Reference proteome</keyword>
<protein>
    <recommendedName>
        <fullName evidence="4">MFS transporter permease</fullName>
    </recommendedName>
</protein>
<evidence type="ECO:0000313" key="2">
    <source>
        <dbReference type="EMBL" id="ERG68483.1"/>
    </source>
</evidence>
<feature type="transmembrane region" description="Helical" evidence="1">
    <location>
        <begin position="43"/>
        <end position="62"/>
    </location>
</feature>
<name>U1LLN1_9BACL</name>
<dbReference type="AlphaFoldDB" id="U1LLN1"/>
<proteinExistence type="predicted"/>
<dbReference type="STRING" id="1385984.GCA_000702565_02579"/>